<keyword evidence="9 11" id="KW-0472">Membrane</keyword>
<feature type="transmembrane region" description="Helical" evidence="11">
    <location>
        <begin position="422"/>
        <end position="442"/>
    </location>
</feature>
<dbReference type="Pfam" id="PF09335">
    <property type="entry name" value="VTT_dom"/>
    <property type="match status" value="1"/>
</dbReference>
<dbReference type="GO" id="GO:0000139">
    <property type="term" value="C:Golgi membrane"/>
    <property type="evidence" value="ECO:0007669"/>
    <property type="project" value="UniProtKB-SubCell"/>
</dbReference>
<evidence type="ECO:0000256" key="7">
    <source>
        <dbReference type="ARBA" id="ARBA00022989"/>
    </source>
</evidence>
<evidence type="ECO:0000256" key="4">
    <source>
        <dbReference type="ARBA" id="ARBA00013533"/>
    </source>
</evidence>
<comment type="caution">
    <text evidence="14">The sequence shown here is derived from an EMBL/GenBank/DDBJ whole genome shotgun (WGS) entry which is preliminary data.</text>
</comment>
<evidence type="ECO:0000256" key="6">
    <source>
        <dbReference type="ARBA" id="ARBA00022692"/>
    </source>
</evidence>
<comment type="subcellular location">
    <subcellularLocation>
        <location evidence="2">Golgi apparatus membrane</location>
        <topology evidence="2">Multi-pass membrane protein</topology>
    </subcellularLocation>
</comment>
<comment type="function">
    <text evidence="1">Golgi membrane protein involved in vesicular trafficking and spindle migration.</text>
</comment>
<dbReference type="PANTHER" id="PTHR47549">
    <property type="entry name" value="GOLGI APPARATUS MEMBRANE PROTEIN TVP38-RELATED"/>
    <property type="match status" value="1"/>
</dbReference>
<accession>A0A9P7ATZ4</accession>
<dbReference type="OrthoDB" id="166803at2759"/>
<feature type="region of interest" description="Disordered" evidence="10">
    <location>
        <begin position="520"/>
        <end position="563"/>
    </location>
</feature>
<dbReference type="InterPro" id="IPR051076">
    <property type="entry name" value="Golgi_membrane_TVP38/TMEM64"/>
</dbReference>
<dbReference type="Pfam" id="PF01926">
    <property type="entry name" value="MMR_HSR1"/>
    <property type="match status" value="1"/>
</dbReference>
<dbReference type="SUPFAM" id="SSF52540">
    <property type="entry name" value="P-loop containing nucleoside triphosphate hydrolases"/>
    <property type="match status" value="1"/>
</dbReference>
<dbReference type="InterPro" id="IPR006073">
    <property type="entry name" value="GTP-bd"/>
</dbReference>
<organism evidence="14 15">
    <name type="scientific">Suillus plorans</name>
    <dbReference type="NCBI Taxonomy" id="116603"/>
    <lineage>
        <taxon>Eukaryota</taxon>
        <taxon>Fungi</taxon>
        <taxon>Dikarya</taxon>
        <taxon>Basidiomycota</taxon>
        <taxon>Agaricomycotina</taxon>
        <taxon>Agaricomycetes</taxon>
        <taxon>Agaricomycetidae</taxon>
        <taxon>Boletales</taxon>
        <taxon>Suillineae</taxon>
        <taxon>Suillaceae</taxon>
        <taxon>Suillus</taxon>
    </lineage>
</organism>
<evidence type="ECO:0000256" key="9">
    <source>
        <dbReference type="ARBA" id="ARBA00023136"/>
    </source>
</evidence>
<dbReference type="EMBL" id="JABBWE010000019">
    <property type="protein sequence ID" value="KAG1796378.1"/>
    <property type="molecule type" value="Genomic_DNA"/>
</dbReference>
<evidence type="ECO:0000256" key="3">
    <source>
        <dbReference type="ARBA" id="ARBA00008640"/>
    </source>
</evidence>
<dbReference type="GO" id="GO:0005525">
    <property type="term" value="F:GTP binding"/>
    <property type="evidence" value="ECO:0007669"/>
    <property type="project" value="InterPro"/>
</dbReference>
<dbReference type="RefSeq" id="XP_041161894.1">
    <property type="nucleotide sequence ID" value="XM_041310176.1"/>
</dbReference>
<evidence type="ECO:0000256" key="8">
    <source>
        <dbReference type="ARBA" id="ARBA00023034"/>
    </source>
</evidence>
<feature type="transmembrane region" description="Helical" evidence="11">
    <location>
        <begin position="469"/>
        <end position="489"/>
    </location>
</feature>
<keyword evidence="15" id="KW-1185">Reference proteome</keyword>
<dbReference type="GeneID" id="64603940"/>
<name>A0A9P7ATZ4_9AGAM</name>
<dbReference type="Proteomes" id="UP000719766">
    <property type="component" value="Unassembled WGS sequence"/>
</dbReference>
<evidence type="ECO:0000259" key="12">
    <source>
        <dbReference type="Pfam" id="PF01926"/>
    </source>
</evidence>
<keyword evidence="7 11" id="KW-1133">Transmembrane helix</keyword>
<feature type="transmembrane region" description="Helical" evidence="11">
    <location>
        <begin position="344"/>
        <end position="365"/>
    </location>
</feature>
<dbReference type="Gene3D" id="3.40.50.300">
    <property type="entry name" value="P-loop containing nucleotide triphosphate hydrolases"/>
    <property type="match status" value="1"/>
</dbReference>
<keyword evidence="8" id="KW-0333">Golgi apparatus</keyword>
<gene>
    <name evidence="14" type="ORF">HD556DRAFT_297482</name>
</gene>
<feature type="domain" description="G" evidence="12">
    <location>
        <begin position="31"/>
        <end position="102"/>
    </location>
</feature>
<feature type="domain" description="VTT" evidence="13">
    <location>
        <begin position="339"/>
        <end position="453"/>
    </location>
</feature>
<evidence type="ECO:0000256" key="10">
    <source>
        <dbReference type="SAM" id="MobiDB-lite"/>
    </source>
</evidence>
<evidence type="ECO:0000259" key="13">
    <source>
        <dbReference type="Pfam" id="PF09335"/>
    </source>
</evidence>
<protein>
    <recommendedName>
        <fullName evidence="4">Golgi apparatus membrane protein TVP38</fullName>
    </recommendedName>
    <alternativeName>
        <fullName evidence="5">Golgi apparatus membrane protein tvp38</fullName>
    </alternativeName>
</protein>
<dbReference type="PANTHER" id="PTHR47549:SF2">
    <property type="entry name" value="GOLGI APPARATUS MEMBRANE PROTEIN TVP38"/>
    <property type="match status" value="1"/>
</dbReference>
<evidence type="ECO:0000313" key="15">
    <source>
        <dbReference type="Proteomes" id="UP000719766"/>
    </source>
</evidence>
<evidence type="ECO:0000256" key="11">
    <source>
        <dbReference type="SAM" id="Phobius"/>
    </source>
</evidence>
<feature type="transmembrane region" description="Helical" evidence="11">
    <location>
        <begin position="280"/>
        <end position="299"/>
    </location>
</feature>
<dbReference type="AlphaFoldDB" id="A0A9P7ATZ4"/>
<evidence type="ECO:0000313" key="14">
    <source>
        <dbReference type="EMBL" id="KAG1796378.1"/>
    </source>
</evidence>
<evidence type="ECO:0000256" key="5">
    <source>
        <dbReference type="ARBA" id="ARBA00020673"/>
    </source>
</evidence>
<feature type="compositionally biased region" description="Basic and acidic residues" evidence="10">
    <location>
        <begin position="543"/>
        <end position="553"/>
    </location>
</feature>
<keyword evidence="6 11" id="KW-0812">Transmembrane</keyword>
<proteinExistence type="inferred from homology"/>
<feature type="transmembrane region" description="Helical" evidence="11">
    <location>
        <begin position="319"/>
        <end position="337"/>
    </location>
</feature>
<reference evidence="14" key="1">
    <citation type="journal article" date="2020" name="New Phytol.">
        <title>Comparative genomics reveals dynamic genome evolution in host specialist ectomycorrhizal fungi.</title>
        <authorList>
            <person name="Lofgren L.A."/>
            <person name="Nguyen N.H."/>
            <person name="Vilgalys R."/>
            <person name="Ruytinx J."/>
            <person name="Liao H.L."/>
            <person name="Branco S."/>
            <person name="Kuo A."/>
            <person name="LaButti K."/>
            <person name="Lipzen A."/>
            <person name="Andreopoulos W."/>
            <person name="Pangilinan J."/>
            <person name="Riley R."/>
            <person name="Hundley H."/>
            <person name="Na H."/>
            <person name="Barry K."/>
            <person name="Grigoriev I.V."/>
            <person name="Stajich J.E."/>
            <person name="Kennedy P.G."/>
        </authorList>
    </citation>
    <scope>NUCLEOTIDE SEQUENCE</scope>
    <source>
        <strain evidence="14">S12</strain>
    </source>
</reference>
<sequence length="600" mass="66837">MNFKRHAEESQSKLVSGNVAFHADDDEIQDIVIFGTTGSGKSSLINMLLESEEAPASNDAIGCTATNNGYLFSIDERKYRIWDTPGLNEGSEGLVPTKVALRNLKSFVKELVRDKHRVPLFILCIEGSLDVKAQLRHYNSVKSTIGAAPFAIVVTGMDRCSSRPWSEWWGEHWEVLQSFGVASVNHACICTLLDGDELAGSRDELIELIRRATLRRSSKFMPARIRVQRNNEEIHGRRDTDPLVPKRQPGSSLNEAGSEEAFFDWKGLLIWKRPWTWRRIVTCVCLVATIVLVSLFVVFHDRIVHALQPAVEKIHDLKFGWLIPIAIFFVISFPPLFGHEILAVLCGLVWGAMIGFAITATGTFIGEVANFYTFKHFCQARGDKLQKDSVMYAALCKVIRERGFKVALVARYSAIPGHLTTAIFSVCGMGISTFMLAAVLSLPKQFITVYIGAMLESDPNSSTGSTRKIIADVVGVITLLVTVAAMWYINEAVSKVKPQVIQERQKSRYHDVIADDASRGDSSAFDDMSDDVRDDMSPCEALNNERHSEDTRGHVGSMPLTRTPTLPCMPDTLEGQHYRFNAFSDDPFYGLSTSRLVPRP</sequence>
<comment type="similarity">
    <text evidence="3">Belongs to the TVP38/TMEM64 family.</text>
</comment>
<dbReference type="InterPro" id="IPR032816">
    <property type="entry name" value="VTT_dom"/>
</dbReference>
<dbReference type="CDD" id="cd00882">
    <property type="entry name" value="Ras_like_GTPase"/>
    <property type="match status" value="1"/>
</dbReference>
<dbReference type="InterPro" id="IPR027417">
    <property type="entry name" value="P-loop_NTPase"/>
</dbReference>
<evidence type="ECO:0000256" key="1">
    <source>
        <dbReference type="ARBA" id="ARBA00002978"/>
    </source>
</evidence>
<evidence type="ECO:0000256" key="2">
    <source>
        <dbReference type="ARBA" id="ARBA00004653"/>
    </source>
</evidence>